<dbReference type="Pfam" id="PF01047">
    <property type="entry name" value="MarR"/>
    <property type="match status" value="1"/>
</dbReference>
<accession>A0ABS5GBM3</accession>
<feature type="domain" description="HTH marR-type" evidence="1">
    <location>
        <begin position="31"/>
        <end position="166"/>
    </location>
</feature>
<dbReference type="Gene3D" id="1.10.10.10">
    <property type="entry name" value="Winged helix-like DNA-binding domain superfamily/Winged helix DNA-binding domain"/>
    <property type="match status" value="1"/>
</dbReference>
<reference evidence="3" key="1">
    <citation type="journal article" date="2021" name="ISME J.">
        <title>Evolutionary origin and ecological implication of a unique nif island in free-living Bradyrhizobium lineages.</title>
        <authorList>
            <person name="Tao J."/>
        </authorList>
    </citation>
    <scope>NUCLEOTIDE SEQUENCE [LARGE SCALE GENOMIC DNA]</scope>
    <source>
        <strain evidence="3">SZCCT0094</strain>
    </source>
</reference>
<dbReference type="SMART" id="SM00347">
    <property type="entry name" value="HTH_MARR"/>
    <property type="match status" value="1"/>
</dbReference>
<dbReference type="InterPro" id="IPR036388">
    <property type="entry name" value="WH-like_DNA-bd_sf"/>
</dbReference>
<sequence length="179" mass="20073">MAPLKNISAASVEAAEEQQMSDRLPKNRDAVLRFAREIATINVHLEELRYFWAKRIGISGPQWMILMAISELDQGEGVAVNAAAKRLHVDPSFVTTQSKLLEKKGFVHRKPAPEDARVVRMSLTAKTSEHFSELETHQAQIFGFIFEEFDASELSTFTDKLAALKERFEKASARVSLGV</sequence>
<organism evidence="2 3">
    <name type="scientific">Bradyrhizobium denitrificans</name>
    <dbReference type="NCBI Taxonomy" id="2734912"/>
    <lineage>
        <taxon>Bacteria</taxon>
        <taxon>Pseudomonadati</taxon>
        <taxon>Pseudomonadota</taxon>
        <taxon>Alphaproteobacteria</taxon>
        <taxon>Hyphomicrobiales</taxon>
        <taxon>Nitrobacteraceae</taxon>
        <taxon>Bradyrhizobium</taxon>
    </lineage>
</organism>
<dbReference type="EMBL" id="JAFCLK010000023">
    <property type="protein sequence ID" value="MBR1138733.1"/>
    <property type="molecule type" value="Genomic_DNA"/>
</dbReference>
<comment type="caution">
    <text evidence="2">The sequence shown here is derived from an EMBL/GenBank/DDBJ whole genome shotgun (WGS) entry which is preliminary data.</text>
</comment>
<dbReference type="InterPro" id="IPR039422">
    <property type="entry name" value="MarR/SlyA-like"/>
</dbReference>
<evidence type="ECO:0000259" key="1">
    <source>
        <dbReference type="PROSITE" id="PS50995"/>
    </source>
</evidence>
<proteinExistence type="predicted"/>
<dbReference type="Proteomes" id="UP001314635">
    <property type="component" value="Unassembled WGS sequence"/>
</dbReference>
<dbReference type="PROSITE" id="PS50995">
    <property type="entry name" value="HTH_MARR_2"/>
    <property type="match status" value="1"/>
</dbReference>
<gene>
    <name evidence="2" type="ORF">JQ619_23490</name>
</gene>
<dbReference type="InterPro" id="IPR036390">
    <property type="entry name" value="WH_DNA-bd_sf"/>
</dbReference>
<evidence type="ECO:0000313" key="3">
    <source>
        <dbReference type="Proteomes" id="UP001314635"/>
    </source>
</evidence>
<protein>
    <submittedName>
        <fullName evidence="2">MarR family transcriptional regulator</fullName>
    </submittedName>
</protein>
<dbReference type="InterPro" id="IPR000835">
    <property type="entry name" value="HTH_MarR-typ"/>
</dbReference>
<keyword evidence="3" id="KW-1185">Reference proteome</keyword>
<dbReference type="PANTHER" id="PTHR33164:SF101">
    <property type="entry name" value="TRANSCRIPTIONAL REPRESSOR MPRA"/>
    <property type="match status" value="1"/>
</dbReference>
<dbReference type="PANTHER" id="PTHR33164">
    <property type="entry name" value="TRANSCRIPTIONAL REGULATOR, MARR FAMILY"/>
    <property type="match status" value="1"/>
</dbReference>
<evidence type="ECO:0000313" key="2">
    <source>
        <dbReference type="EMBL" id="MBR1138733.1"/>
    </source>
</evidence>
<dbReference type="SUPFAM" id="SSF46785">
    <property type="entry name" value="Winged helix' DNA-binding domain"/>
    <property type="match status" value="1"/>
</dbReference>
<name>A0ABS5GBM3_9BRAD</name>